<evidence type="ECO:0000313" key="2">
    <source>
        <dbReference type="Proteomes" id="UP000249304"/>
    </source>
</evidence>
<dbReference type="Proteomes" id="UP000249304">
    <property type="component" value="Unassembled WGS sequence"/>
</dbReference>
<proteinExistence type="predicted"/>
<accession>A0A2W2E7B1</accession>
<name>A0A2W2E7B1_9ACTN</name>
<comment type="caution">
    <text evidence="1">The sequence shown here is derived from an EMBL/GenBank/DDBJ whole genome shotgun (WGS) entry which is preliminary data.</text>
</comment>
<dbReference type="OrthoDB" id="9891787at2"/>
<keyword evidence="2" id="KW-1185">Reference proteome</keyword>
<evidence type="ECO:0000313" key="1">
    <source>
        <dbReference type="EMBL" id="PZG19942.1"/>
    </source>
</evidence>
<dbReference type="RefSeq" id="WP_111178825.1">
    <property type="nucleotide sequence ID" value="NZ_POUD01000032.1"/>
</dbReference>
<sequence>MDEPLELFAVQRLYALYGHDVYARAAADPGFSAAISDHVAWIREDLERGGPRTAGLLSRKTTLNAYLLGHAHAVVDCLVEAAMRPGGESPAAADPDFVAVRLGAMFHLAFDGGLLRLPAQADAPPSAR</sequence>
<dbReference type="InterPro" id="IPR045647">
    <property type="entry name" value="DUF6401"/>
</dbReference>
<gene>
    <name evidence="1" type="ORF">C1J01_10935</name>
</gene>
<protein>
    <submittedName>
        <fullName evidence="1">Uncharacterized protein</fullName>
    </submittedName>
</protein>
<dbReference type="EMBL" id="POUD01000032">
    <property type="protein sequence ID" value="PZG19942.1"/>
    <property type="molecule type" value="Genomic_DNA"/>
</dbReference>
<dbReference type="Pfam" id="PF19939">
    <property type="entry name" value="DUF6401"/>
    <property type="match status" value="1"/>
</dbReference>
<reference evidence="1 2" key="1">
    <citation type="submission" date="2018-01" db="EMBL/GenBank/DDBJ databases">
        <title>Draft genome sequence of Nonomuraea sp. KC333.</title>
        <authorList>
            <person name="Sahin N."/>
            <person name="Saygin H."/>
            <person name="Ay H."/>
        </authorList>
    </citation>
    <scope>NUCLEOTIDE SEQUENCE [LARGE SCALE GENOMIC DNA]</scope>
    <source>
        <strain evidence="1 2">KC333</strain>
    </source>
</reference>
<organism evidence="1 2">
    <name type="scientific">Nonomuraea aridisoli</name>
    <dbReference type="NCBI Taxonomy" id="2070368"/>
    <lineage>
        <taxon>Bacteria</taxon>
        <taxon>Bacillati</taxon>
        <taxon>Actinomycetota</taxon>
        <taxon>Actinomycetes</taxon>
        <taxon>Streptosporangiales</taxon>
        <taxon>Streptosporangiaceae</taxon>
        <taxon>Nonomuraea</taxon>
    </lineage>
</organism>
<dbReference type="AlphaFoldDB" id="A0A2W2E7B1"/>